<sequence>MNRRHLYLALAGIAVVAAGIGLWTQSTPNASHPPRNDSAQQESGAPIPAHHDPGFDEPTIEPGKPSTAQEFYEDSRKGVSPNQPPGFGGSVDTGDLDATTTP</sequence>
<dbReference type="AlphaFoldDB" id="A0A370IEZ7"/>
<dbReference type="STRING" id="1210086.GCA_001613105_00690"/>
<organism evidence="2 3">
    <name type="scientific">Nocardia pseudobrasiliensis</name>
    <dbReference type="NCBI Taxonomy" id="45979"/>
    <lineage>
        <taxon>Bacteria</taxon>
        <taxon>Bacillati</taxon>
        <taxon>Actinomycetota</taxon>
        <taxon>Actinomycetes</taxon>
        <taxon>Mycobacteriales</taxon>
        <taxon>Nocardiaceae</taxon>
        <taxon>Nocardia</taxon>
    </lineage>
</organism>
<gene>
    <name evidence="2" type="ORF">DFR76_101836</name>
</gene>
<name>A0A370IEZ7_9NOCA</name>
<evidence type="ECO:0000313" key="2">
    <source>
        <dbReference type="EMBL" id="RDI69298.1"/>
    </source>
</evidence>
<accession>A0A370IEZ7</accession>
<reference evidence="2 3" key="1">
    <citation type="submission" date="2018-07" db="EMBL/GenBank/DDBJ databases">
        <title>Genomic Encyclopedia of Type Strains, Phase IV (KMG-IV): sequencing the most valuable type-strain genomes for metagenomic binning, comparative biology and taxonomic classification.</title>
        <authorList>
            <person name="Goeker M."/>
        </authorList>
    </citation>
    <scope>NUCLEOTIDE SEQUENCE [LARGE SCALE GENOMIC DNA]</scope>
    <source>
        <strain evidence="2 3">DSM 44290</strain>
    </source>
</reference>
<comment type="caution">
    <text evidence="2">The sequence shown here is derived from an EMBL/GenBank/DDBJ whole genome shotgun (WGS) entry which is preliminary data.</text>
</comment>
<dbReference type="EMBL" id="QQBC01000001">
    <property type="protein sequence ID" value="RDI69298.1"/>
    <property type="molecule type" value="Genomic_DNA"/>
</dbReference>
<protein>
    <submittedName>
        <fullName evidence="2">Uncharacterized protein</fullName>
    </submittedName>
</protein>
<evidence type="ECO:0000256" key="1">
    <source>
        <dbReference type="SAM" id="MobiDB-lite"/>
    </source>
</evidence>
<feature type="region of interest" description="Disordered" evidence="1">
    <location>
        <begin position="24"/>
        <end position="102"/>
    </location>
</feature>
<dbReference type="Proteomes" id="UP000254869">
    <property type="component" value="Unassembled WGS sequence"/>
</dbReference>
<evidence type="ECO:0000313" key="3">
    <source>
        <dbReference type="Proteomes" id="UP000254869"/>
    </source>
</evidence>
<proteinExistence type="predicted"/>
<keyword evidence="3" id="KW-1185">Reference proteome</keyword>